<dbReference type="SUPFAM" id="SSF49854">
    <property type="entry name" value="Spermadhesin, CUB domain"/>
    <property type="match status" value="6"/>
</dbReference>
<feature type="domain" description="CUB" evidence="3">
    <location>
        <begin position="192"/>
        <end position="300"/>
    </location>
</feature>
<evidence type="ECO:0000313" key="5">
    <source>
        <dbReference type="Proteomes" id="UP000288716"/>
    </source>
</evidence>
<dbReference type="PANTHER" id="PTHR24255:SF31">
    <property type="entry name" value="CUBILIN-LIKE PROTEIN"/>
    <property type="match status" value="1"/>
</dbReference>
<dbReference type="Pfam" id="PF00431">
    <property type="entry name" value="CUB"/>
    <property type="match status" value="6"/>
</dbReference>
<dbReference type="GO" id="GO:0004252">
    <property type="term" value="F:serine-type endopeptidase activity"/>
    <property type="evidence" value="ECO:0007669"/>
    <property type="project" value="TreeGrafter"/>
</dbReference>
<feature type="domain" description="CUB" evidence="3">
    <location>
        <begin position="889"/>
        <end position="999"/>
    </location>
</feature>
<dbReference type="GO" id="GO:0005615">
    <property type="term" value="C:extracellular space"/>
    <property type="evidence" value="ECO:0007669"/>
    <property type="project" value="TreeGrafter"/>
</dbReference>
<dbReference type="CDD" id="cd00041">
    <property type="entry name" value="CUB"/>
    <property type="match status" value="5"/>
</dbReference>
<keyword evidence="5" id="KW-1185">Reference proteome</keyword>
<protein>
    <recommendedName>
        <fullName evidence="3">CUB domain-containing protein</fullName>
    </recommendedName>
</protein>
<name>A0A443SSW0_9ACAR</name>
<sequence>MDTVAVIDGYMPIYGVYQETPESGAYAESATEYYLITNSVTDSTERSVYIEATESHREICDFCIETGEGNFTSYGYPLNYRPLLNCSYRVRRTNNDVCELEMIFHDFDVPISKTTKIDNYVDCNEDYLEIFGRRFCGNQWQGRKEIVPFPANANEITFHFRTDDTISGRGFWIEVKQIPGTCFEKKALVHICEERFSEPEFYITSPRFPEEYPSNSECKYYIKKNAKNVCGLQLTFLHFDLEAVNDCFYDRLEMEGEKYCGNLPPNTIKMLPFVEDQKVLSFISDKQAVSAGFQIKVKQLTQCRDPKHLPPPPTCNFCTKDSVGILISYNYPNNYRNNLACMYHIEKKDSTFCSLQLNFNYFDVSSSPDCTQDYLLINGKRYCGSSLHSKIKLLEFESTDSVNLLFKTDASGTSKEVNKIRLCGTLQSETMRSYVFEENEKVVKFHTDSGTNREGFVIEINQLECQRETLDESSTVASVYYQPLHSSIHSSKTCDQTFNVEQFEITSPDYPKNYPLSTDCTFIIHKLNMDICRLDVTYHEFKIQRADTNGVCKYDYLDFNGIRVCGEVTQGSVRSFYFPEKTFNVTFHSDAMYSQKDTGFRLSVKQTECGSSLSKRVKITDSEYQKCNKLITTATFELKSPNYPENYPKNANCEYTVIKKPEGVSVCKLEVHFTDFHIEDDIDCTKDYVDFEGTRICGSQPKNNVKFFPFNKSMFTIRFKSDGKHWGFSNKNSFFLHVRQHECPDVFSVVTSTPQPIITTPTQTTTTPTPKMIEEMICDFIIRDSEFEIKSPMYPFRSVFNQSKVKVSLFKIDYLNITVTRRVQNANTLCKRDSPGQLGFHVRGKQVECLNYKSPIAQESQRISFERRFPDQNTITDKQSSKVNQLKHCDMTYSKSSIMLSSPNYPNNYPNDVHCTYTILRPNSSVCAVDMKFIVFDVEDDPKCAKDYLEIDTGKVCGHLPVNHERRYYYFPQESKKMLIFHSDSLASKSGFSVQIKQITDCTVHTWKPVTIYFPQFGTREIQFSFHADSRNTGRGFYIEYLQEICTSQIKPGNGHQYPPSYGLPSRPLDKNAQKNGIKGKINPRLQYPENHVYKPHHFEEIVESKVSELDSRSDQPVSMEQGFQPLVNIKPVSINVQLPDNNKTIQYSRQIFK</sequence>
<dbReference type="Gene3D" id="2.60.120.290">
    <property type="entry name" value="Spermadhesin, CUB domain"/>
    <property type="match status" value="6"/>
</dbReference>
<dbReference type="AlphaFoldDB" id="A0A443SSW0"/>
<dbReference type="EMBL" id="NCKV01000445">
    <property type="protein sequence ID" value="RWS30599.1"/>
    <property type="molecule type" value="Genomic_DNA"/>
</dbReference>
<dbReference type="PANTHER" id="PTHR24255">
    <property type="entry name" value="COMPLEMENT COMPONENT 1, S SUBCOMPONENT-RELATED"/>
    <property type="match status" value="1"/>
</dbReference>
<keyword evidence="1" id="KW-1015">Disulfide bond</keyword>
<proteinExistence type="predicted"/>
<evidence type="ECO:0000259" key="3">
    <source>
        <dbReference type="PROSITE" id="PS01180"/>
    </source>
</evidence>
<feature type="domain" description="CUB" evidence="3">
    <location>
        <begin position="627"/>
        <end position="741"/>
    </location>
</feature>
<dbReference type="PROSITE" id="PS01180">
    <property type="entry name" value="CUB"/>
    <property type="match status" value="6"/>
</dbReference>
<comment type="caution">
    <text evidence="4">The sequence shown here is derived from an EMBL/GenBank/DDBJ whole genome shotgun (WGS) entry which is preliminary data.</text>
</comment>
<dbReference type="InterPro" id="IPR000859">
    <property type="entry name" value="CUB_dom"/>
</dbReference>
<evidence type="ECO:0000256" key="2">
    <source>
        <dbReference type="PROSITE-ProRule" id="PRU00059"/>
    </source>
</evidence>
<feature type="domain" description="CUB" evidence="3">
    <location>
        <begin position="60"/>
        <end position="178"/>
    </location>
</feature>
<evidence type="ECO:0000256" key="1">
    <source>
        <dbReference type="ARBA" id="ARBA00023157"/>
    </source>
</evidence>
<reference evidence="4 5" key="1">
    <citation type="journal article" date="2018" name="Gigascience">
        <title>Genomes of trombidid mites reveal novel predicted allergens and laterally-transferred genes associated with secondary metabolism.</title>
        <authorList>
            <person name="Dong X."/>
            <person name="Chaisiri K."/>
            <person name="Xia D."/>
            <person name="Armstrong S.D."/>
            <person name="Fang Y."/>
            <person name="Donnelly M.J."/>
            <person name="Kadowaki T."/>
            <person name="McGarry J.W."/>
            <person name="Darby A.C."/>
            <person name="Makepeace B.L."/>
        </authorList>
    </citation>
    <scope>NUCLEOTIDE SEQUENCE [LARGE SCALE GENOMIC DNA]</scope>
    <source>
        <strain evidence="4">UoL-UT</strain>
    </source>
</reference>
<dbReference type="OrthoDB" id="6369184at2759"/>
<comment type="caution">
    <text evidence="2">Lacks conserved residue(s) required for the propagation of feature annotation.</text>
</comment>
<gene>
    <name evidence="4" type="ORF">B4U80_09973</name>
</gene>
<dbReference type="SMART" id="SM00042">
    <property type="entry name" value="CUB"/>
    <property type="match status" value="6"/>
</dbReference>
<accession>A0A443SSW0</accession>
<dbReference type="InterPro" id="IPR035914">
    <property type="entry name" value="Sperma_CUB_dom_sf"/>
</dbReference>
<organism evidence="4 5">
    <name type="scientific">Leptotrombidium deliense</name>
    <dbReference type="NCBI Taxonomy" id="299467"/>
    <lineage>
        <taxon>Eukaryota</taxon>
        <taxon>Metazoa</taxon>
        <taxon>Ecdysozoa</taxon>
        <taxon>Arthropoda</taxon>
        <taxon>Chelicerata</taxon>
        <taxon>Arachnida</taxon>
        <taxon>Acari</taxon>
        <taxon>Acariformes</taxon>
        <taxon>Trombidiformes</taxon>
        <taxon>Prostigmata</taxon>
        <taxon>Anystina</taxon>
        <taxon>Parasitengona</taxon>
        <taxon>Trombiculoidea</taxon>
        <taxon>Trombiculidae</taxon>
        <taxon>Leptotrombidium</taxon>
    </lineage>
</organism>
<dbReference type="Proteomes" id="UP000288716">
    <property type="component" value="Unassembled WGS sequence"/>
</dbReference>
<feature type="domain" description="CUB" evidence="3">
    <location>
        <begin position="494"/>
        <end position="607"/>
    </location>
</feature>
<evidence type="ECO:0000313" key="4">
    <source>
        <dbReference type="EMBL" id="RWS30599.1"/>
    </source>
</evidence>
<dbReference type="VEuPathDB" id="VectorBase:LDEU001439"/>
<feature type="domain" description="CUB" evidence="3">
    <location>
        <begin position="315"/>
        <end position="463"/>
    </location>
</feature>